<comment type="caution">
    <text evidence="1">The sequence shown here is derived from an EMBL/GenBank/DDBJ whole genome shotgun (WGS) entry which is preliminary data.</text>
</comment>
<dbReference type="EMBL" id="LUUK01000056">
    <property type="protein sequence ID" value="OAI23685.1"/>
    <property type="molecule type" value="Genomic_DNA"/>
</dbReference>
<dbReference type="Proteomes" id="UP000077628">
    <property type="component" value="Unassembled WGS sequence"/>
</dbReference>
<organism evidence="1 2">
    <name type="scientific">Methylomonas koyamae</name>
    <dbReference type="NCBI Taxonomy" id="702114"/>
    <lineage>
        <taxon>Bacteria</taxon>
        <taxon>Pseudomonadati</taxon>
        <taxon>Pseudomonadota</taxon>
        <taxon>Gammaproteobacteria</taxon>
        <taxon>Methylococcales</taxon>
        <taxon>Methylococcaceae</taxon>
        <taxon>Methylomonas</taxon>
    </lineage>
</organism>
<dbReference type="OrthoDB" id="9809155at2"/>
<name>A0A177P0A9_9GAMM</name>
<sequence length="106" mass="12535">MKIRIFDNAKFDLLDGFEFYERQQKGVGQYFLDSLSADIDSLALYAGVHPKKFGDFYWLLAKRFPYAIYYTFDSEFVSVFAVLDCRRNPTNIQTRLDNERHGRQSQ</sequence>
<dbReference type="STRING" id="702114.A1355_01555"/>
<proteinExistence type="predicted"/>
<keyword evidence="2" id="KW-1185">Reference proteome</keyword>
<reference evidence="2" key="1">
    <citation type="submission" date="2016-03" db="EMBL/GenBank/DDBJ databases">
        <authorList>
            <person name="Heylen K."/>
            <person name="De Vos P."/>
            <person name="Vekeman B."/>
        </authorList>
    </citation>
    <scope>NUCLEOTIDE SEQUENCE [LARGE SCALE GENOMIC DNA]</scope>
    <source>
        <strain evidence="2">R-45383</strain>
    </source>
</reference>
<gene>
    <name evidence="1" type="ORF">A1355_01555</name>
</gene>
<evidence type="ECO:0000313" key="1">
    <source>
        <dbReference type="EMBL" id="OAI23685.1"/>
    </source>
</evidence>
<accession>A0A177P0A9</accession>
<evidence type="ECO:0008006" key="3">
    <source>
        <dbReference type="Google" id="ProtNLM"/>
    </source>
</evidence>
<dbReference type="Gene3D" id="3.30.2310.20">
    <property type="entry name" value="RelE-like"/>
    <property type="match status" value="1"/>
</dbReference>
<evidence type="ECO:0000313" key="2">
    <source>
        <dbReference type="Proteomes" id="UP000077628"/>
    </source>
</evidence>
<dbReference type="RefSeq" id="WP_064025791.1">
    <property type="nucleotide sequence ID" value="NZ_LUUK01000056.1"/>
</dbReference>
<dbReference type="InterPro" id="IPR035093">
    <property type="entry name" value="RelE/ParE_toxin_dom_sf"/>
</dbReference>
<dbReference type="AlphaFoldDB" id="A0A177P0A9"/>
<protein>
    <recommendedName>
        <fullName evidence="3">Type II toxin-antitoxin system RelE/ParE family toxin</fullName>
    </recommendedName>
</protein>